<keyword evidence="1" id="KW-0175">Coiled coil</keyword>
<dbReference type="VEuPathDB" id="FungiDB:SDRG_01217"/>
<dbReference type="PANTHER" id="PTHR47587:SF2">
    <property type="entry name" value="OS05G0103500 PROTEIN"/>
    <property type="match status" value="1"/>
</dbReference>
<dbReference type="OMA" id="ADAFFRC"/>
<feature type="compositionally biased region" description="Basic and acidic residues" evidence="2">
    <location>
        <begin position="7"/>
        <end position="22"/>
    </location>
</feature>
<dbReference type="PANTHER" id="PTHR47587">
    <property type="entry name" value="OS05G0103500 PROTEIN"/>
    <property type="match status" value="1"/>
</dbReference>
<dbReference type="eggNOG" id="ENOG502S1BP">
    <property type="taxonomic scope" value="Eukaryota"/>
</dbReference>
<evidence type="ECO:0008006" key="5">
    <source>
        <dbReference type="Google" id="ProtNLM"/>
    </source>
</evidence>
<evidence type="ECO:0000256" key="1">
    <source>
        <dbReference type="SAM" id="Coils"/>
    </source>
</evidence>
<dbReference type="OrthoDB" id="70030at2759"/>
<accession>T0SEB2</accession>
<evidence type="ECO:0000256" key="2">
    <source>
        <dbReference type="SAM" id="MobiDB-lite"/>
    </source>
</evidence>
<feature type="region of interest" description="Disordered" evidence="2">
    <location>
        <begin position="1"/>
        <end position="60"/>
    </location>
</feature>
<dbReference type="GeneID" id="19941944"/>
<feature type="coiled-coil region" evidence="1">
    <location>
        <begin position="72"/>
        <end position="117"/>
    </location>
</feature>
<sequence>MGSHQSRITEDDQTKLMKEREAGQQQPTAQVRISADLVKSLHEPAAPAQPKVAAPTGLSKEEIDKLKKEAYAKGAEDAKKRIEAEAAKKNVRVIDAHQAEIEEKERVQALVDELNKKQYRAPVNDVQCSSEREACFKCYNDNTKDVLVCKEIADAFFRCAESATTEFVKKP</sequence>
<reference evidence="3 4" key="1">
    <citation type="submission" date="2012-04" db="EMBL/GenBank/DDBJ databases">
        <title>The Genome Sequence of Saprolegnia declina VS20.</title>
        <authorList>
            <consortium name="The Broad Institute Genome Sequencing Platform"/>
            <person name="Russ C."/>
            <person name="Nusbaum C."/>
            <person name="Tyler B."/>
            <person name="van West P."/>
            <person name="Dieguez-Uribeondo J."/>
            <person name="de Bruijn I."/>
            <person name="Tripathy S."/>
            <person name="Jiang R."/>
            <person name="Young S.K."/>
            <person name="Zeng Q."/>
            <person name="Gargeya S."/>
            <person name="Fitzgerald M."/>
            <person name="Haas B."/>
            <person name="Abouelleil A."/>
            <person name="Alvarado L."/>
            <person name="Arachchi H.M."/>
            <person name="Berlin A."/>
            <person name="Chapman S.B."/>
            <person name="Goldberg J."/>
            <person name="Griggs A."/>
            <person name="Gujja S."/>
            <person name="Hansen M."/>
            <person name="Howarth C."/>
            <person name="Imamovic A."/>
            <person name="Larimer J."/>
            <person name="McCowen C."/>
            <person name="Montmayeur A."/>
            <person name="Murphy C."/>
            <person name="Neiman D."/>
            <person name="Pearson M."/>
            <person name="Priest M."/>
            <person name="Roberts A."/>
            <person name="Saif S."/>
            <person name="Shea T."/>
            <person name="Sisk P."/>
            <person name="Sykes S."/>
            <person name="Wortman J."/>
            <person name="Nusbaum C."/>
            <person name="Birren B."/>
        </authorList>
    </citation>
    <scope>NUCLEOTIDE SEQUENCE [LARGE SCALE GENOMIC DNA]</scope>
    <source>
        <strain evidence="3 4">VS20</strain>
    </source>
</reference>
<organism evidence="3 4">
    <name type="scientific">Saprolegnia diclina (strain VS20)</name>
    <dbReference type="NCBI Taxonomy" id="1156394"/>
    <lineage>
        <taxon>Eukaryota</taxon>
        <taxon>Sar</taxon>
        <taxon>Stramenopiles</taxon>
        <taxon>Oomycota</taxon>
        <taxon>Saprolegniomycetes</taxon>
        <taxon>Saprolegniales</taxon>
        <taxon>Saprolegniaceae</taxon>
        <taxon>Saprolegnia</taxon>
    </lineage>
</organism>
<proteinExistence type="predicted"/>
<dbReference type="InParanoid" id="T0SEB2"/>
<dbReference type="RefSeq" id="XP_008604956.1">
    <property type="nucleotide sequence ID" value="XM_008606734.1"/>
</dbReference>
<gene>
    <name evidence="3" type="ORF">SDRG_01217</name>
</gene>
<dbReference type="Proteomes" id="UP000030762">
    <property type="component" value="Unassembled WGS sequence"/>
</dbReference>
<evidence type="ECO:0000313" key="4">
    <source>
        <dbReference type="Proteomes" id="UP000030762"/>
    </source>
</evidence>
<name>T0SEB2_SAPDV</name>
<protein>
    <recommendedName>
        <fullName evidence="5">CHCH domain-containing protein</fullName>
    </recommendedName>
</protein>
<keyword evidence="4" id="KW-1185">Reference proteome</keyword>
<dbReference type="EMBL" id="JH767134">
    <property type="protein sequence ID" value="EQC41242.1"/>
    <property type="molecule type" value="Genomic_DNA"/>
</dbReference>
<dbReference type="AlphaFoldDB" id="T0SEB2"/>
<feature type="compositionally biased region" description="Low complexity" evidence="2">
    <location>
        <begin position="44"/>
        <end position="55"/>
    </location>
</feature>
<evidence type="ECO:0000313" key="3">
    <source>
        <dbReference type="EMBL" id="EQC41242.1"/>
    </source>
</evidence>